<dbReference type="Pfam" id="PF19289">
    <property type="entry name" value="PmbA_TldD_3rd"/>
    <property type="match status" value="1"/>
</dbReference>
<dbReference type="Proteomes" id="UP000032309">
    <property type="component" value="Unassembled WGS sequence"/>
</dbReference>
<evidence type="ECO:0000313" key="3">
    <source>
        <dbReference type="Proteomes" id="UP000032309"/>
    </source>
</evidence>
<organism evidence="2 3">
    <name type="scientific">Candidatus Brocadia sinica JPN1</name>
    <dbReference type="NCBI Taxonomy" id="1197129"/>
    <lineage>
        <taxon>Bacteria</taxon>
        <taxon>Pseudomonadati</taxon>
        <taxon>Planctomycetota</taxon>
        <taxon>Candidatus Brocadiia</taxon>
        <taxon>Candidatus Brocadiales</taxon>
        <taxon>Candidatus Brocadiaceae</taxon>
        <taxon>Candidatus Brocadia</taxon>
    </lineage>
</organism>
<reference evidence="3" key="1">
    <citation type="journal article" date="2015" name="Genome Announc.">
        <title>Draft Genome Sequence of an Anaerobic Ammonium-Oxidizing Bacterium, "Candidatus Brocadia sinica".</title>
        <authorList>
            <person name="Oshiki M."/>
            <person name="Shinyako-Hata K."/>
            <person name="Satoh H."/>
            <person name="Okabe S."/>
        </authorList>
    </citation>
    <scope>NUCLEOTIDE SEQUENCE [LARGE SCALE GENOMIC DNA]</scope>
    <source>
        <strain evidence="3">JPN1</strain>
    </source>
</reference>
<sequence>MISIEELQSCVRNGIDFVKKQKDVIDAEIFASWNEQITVRLNYTSDIPCSGVQEPKSTQLSGIGLLVVFKTGKEIKIGFGSASHTITPKGIVEAFNKAKKNKIHDSDFKSLPVSIGKPVLENYHDPAVMEISDEAIIDLGWRGLKGALTEYNQKHFIKSIIVGGDVTIKKERMAIVNTKGIDDFDESTILTTNITSMIEMERVKGTGWNTSTHLSGFYPEEAGRESAESAIRTIGGERIAAGTYNVVFGRQPVTDLFTNLVIPALSLSSINTSDTPFLGKLGQKIASELLTVYDDGTIKGAIGSKKISCEGIPTGRTDLIHNGFLVGFLANNYLSKKLANKIVSFTPRNGFRFEKGGRNYTMQPQICPTNIVIGGKEEVPSQSLLSKINDGIYIGRIWYTYPINGLAAGDFTSTIIADSYLVKGGKIVKPLKPNTVRINNNITDILDKIIAVSNDKRQTVVWGGEEVVLAPEIAVQDIKLENISDFIS</sequence>
<proteinExistence type="predicted"/>
<dbReference type="InterPro" id="IPR045569">
    <property type="entry name" value="Metalloprtase-TldD/E_C"/>
</dbReference>
<protein>
    <recommendedName>
        <fullName evidence="1">Metalloprotease TldD/E C-terminal domain-containing protein</fullName>
    </recommendedName>
</protein>
<comment type="caution">
    <text evidence="2">The sequence shown here is derived from an EMBL/GenBank/DDBJ whole genome shotgun (WGS) entry which is preliminary data.</text>
</comment>
<dbReference type="PANTHER" id="PTHR43421">
    <property type="entry name" value="METALLOPROTEASE PMBA"/>
    <property type="match status" value="1"/>
</dbReference>
<evidence type="ECO:0000313" key="2">
    <source>
        <dbReference type="EMBL" id="GAN33548.1"/>
    </source>
</evidence>
<dbReference type="InterPro" id="IPR036059">
    <property type="entry name" value="TldD/PmbA_sf"/>
</dbReference>
<name>A0ABQ0JXP7_9BACT</name>
<evidence type="ECO:0000259" key="1">
    <source>
        <dbReference type="Pfam" id="PF19289"/>
    </source>
</evidence>
<dbReference type="Gene3D" id="3.30.2290.10">
    <property type="entry name" value="PmbA/TldD superfamily"/>
    <property type="match status" value="1"/>
</dbReference>
<dbReference type="InterPro" id="IPR047657">
    <property type="entry name" value="PmbA"/>
</dbReference>
<gene>
    <name evidence="2" type="ORF">BROSI_A2073</name>
</gene>
<dbReference type="InterPro" id="IPR035068">
    <property type="entry name" value="TldD/PmbA_N"/>
</dbReference>
<dbReference type="RefSeq" id="WP_052563582.1">
    <property type="nucleotide sequence ID" value="NZ_BAFN01000001.1"/>
</dbReference>
<keyword evidence="3" id="KW-1185">Reference proteome</keyword>
<dbReference type="EMBL" id="BAFN01000001">
    <property type="protein sequence ID" value="GAN33548.1"/>
    <property type="molecule type" value="Genomic_DNA"/>
</dbReference>
<dbReference type="SUPFAM" id="SSF111283">
    <property type="entry name" value="Putative modulator of DNA gyrase, PmbA/TldD"/>
    <property type="match status" value="1"/>
</dbReference>
<accession>A0ABQ0JXP7</accession>
<feature type="domain" description="Metalloprotease TldD/E C-terminal" evidence="1">
    <location>
        <begin position="242"/>
        <end position="479"/>
    </location>
</feature>
<dbReference type="PANTHER" id="PTHR43421:SF1">
    <property type="entry name" value="METALLOPROTEASE PMBA"/>
    <property type="match status" value="1"/>
</dbReference>